<dbReference type="EMBL" id="VCHE01000038">
    <property type="protein sequence ID" value="KAB2574905.1"/>
    <property type="molecule type" value="Genomic_DNA"/>
</dbReference>
<feature type="compositionally biased region" description="Polar residues" evidence="1">
    <location>
        <begin position="78"/>
        <end position="94"/>
    </location>
</feature>
<feature type="compositionally biased region" description="Polar residues" evidence="1">
    <location>
        <begin position="1"/>
        <end position="11"/>
    </location>
</feature>
<organism evidence="2 3">
    <name type="scientific">Lasiodiplodia theobromae</name>
    <dbReference type="NCBI Taxonomy" id="45133"/>
    <lineage>
        <taxon>Eukaryota</taxon>
        <taxon>Fungi</taxon>
        <taxon>Dikarya</taxon>
        <taxon>Ascomycota</taxon>
        <taxon>Pezizomycotina</taxon>
        <taxon>Dothideomycetes</taxon>
        <taxon>Dothideomycetes incertae sedis</taxon>
        <taxon>Botryosphaeriales</taxon>
        <taxon>Botryosphaeriaceae</taxon>
        <taxon>Lasiodiplodia</taxon>
    </lineage>
</organism>
<accession>A0A5N5DB90</accession>
<evidence type="ECO:0000313" key="2">
    <source>
        <dbReference type="EMBL" id="KAB2574905.1"/>
    </source>
</evidence>
<reference evidence="2 3" key="1">
    <citation type="journal article" date="2019" name="Sci. Rep.">
        <title>A multi-omics analysis of the grapevine pathogen Lasiodiplodia theobromae reveals that temperature affects the expression of virulence- and pathogenicity-related genes.</title>
        <authorList>
            <person name="Felix C."/>
            <person name="Meneses R."/>
            <person name="Goncalves M.F.M."/>
            <person name="Tilleman L."/>
            <person name="Duarte A.S."/>
            <person name="Jorrin-Novo J.V."/>
            <person name="Van de Peer Y."/>
            <person name="Deforce D."/>
            <person name="Van Nieuwerburgh F."/>
            <person name="Esteves A.C."/>
            <person name="Alves A."/>
        </authorList>
    </citation>
    <scope>NUCLEOTIDE SEQUENCE [LARGE SCALE GENOMIC DNA]</scope>
    <source>
        <strain evidence="2 3">LA-SOL3</strain>
    </source>
</reference>
<comment type="caution">
    <text evidence="2">The sequence shown here is derived from an EMBL/GenBank/DDBJ whole genome shotgun (WGS) entry which is preliminary data.</text>
</comment>
<protein>
    <submittedName>
        <fullName evidence="2">Uncharacterized protein</fullName>
    </submittedName>
</protein>
<evidence type="ECO:0000313" key="3">
    <source>
        <dbReference type="Proteomes" id="UP000325902"/>
    </source>
</evidence>
<dbReference type="OrthoDB" id="10606811at2759"/>
<name>A0A5N5DB90_9PEZI</name>
<dbReference type="Proteomes" id="UP000325902">
    <property type="component" value="Unassembled WGS sequence"/>
</dbReference>
<feature type="region of interest" description="Disordered" evidence="1">
    <location>
        <begin position="1"/>
        <end position="112"/>
    </location>
</feature>
<gene>
    <name evidence="2" type="ORF">DBV05_g6468</name>
</gene>
<keyword evidence="3" id="KW-1185">Reference proteome</keyword>
<sequence>MPPMGYQQQGYSFDATPAHLQRQFTPGTAPHQTYAPPDFQRPAPGQAARPSATYRVTEPDEEEDLSGPLSLAGLRDVTFTQPAASGSTPSTTVDPSLDLSKHSPPKPWLADTRKDSHARFDLRLDDLEKGMVVHLKPNATWGTGRHPGLVIDWKDAGYVEILVGTSFLGQGMRSKMARIRETHEKVRIAREYLKIWDRPTNLDHEPTYQSLDLPVLRLREGKYLKKTTYFRFVYRFHCELTDICKYGDGVSLQNKYVLDDKSLEALYAYLNLRLPMIKEAEATVRRKQRAEAREAAKQKVQDEMKEKVAQAARALQARTP</sequence>
<proteinExistence type="predicted"/>
<evidence type="ECO:0000256" key="1">
    <source>
        <dbReference type="SAM" id="MobiDB-lite"/>
    </source>
</evidence>
<dbReference type="AlphaFoldDB" id="A0A5N5DB90"/>